<accession>A0A1I1NEQ0</accession>
<proteinExistence type="predicted"/>
<dbReference type="STRING" id="1123397.SAMN05660831_00090"/>
<evidence type="ECO:0000313" key="2">
    <source>
        <dbReference type="Proteomes" id="UP000198611"/>
    </source>
</evidence>
<protein>
    <submittedName>
        <fullName evidence="1">Uncharacterized protein</fullName>
    </submittedName>
</protein>
<dbReference type="AlphaFoldDB" id="A0A1I1NEQ0"/>
<dbReference type="Proteomes" id="UP000198611">
    <property type="component" value="Unassembled WGS sequence"/>
</dbReference>
<dbReference type="RefSeq" id="WP_093426790.1">
    <property type="nucleotide sequence ID" value="NZ_FOMJ01000001.1"/>
</dbReference>
<sequence length="62" mass="6387">MKSSFAPALAGIISTLIIAATGVAVASAFPEPEQMGAHQVILDNEETCAFVKGFRGDEGMSC</sequence>
<organism evidence="1 2">
    <name type="scientific">Thiohalospira halophila DSM 15071</name>
    <dbReference type="NCBI Taxonomy" id="1123397"/>
    <lineage>
        <taxon>Bacteria</taxon>
        <taxon>Pseudomonadati</taxon>
        <taxon>Pseudomonadota</taxon>
        <taxon>Gammaproteobacteria</taxon>
        <taxon>Thiohalospirales</taxon>
        <taxon>Thiohalospiraceae</taxon>
        <taxon>Thiohalospira</taxon>
    </lineage>
</organism>
<gene>
    <name evidence="1" type="ORF">SAMN05660831_00090</name>
</gene>
<dbReference type="EMBL" id="FOMJ01000001">
    <property type="protein sequence ID" value="SFC92190.1"/>
    <property type="molecule type" value="Genomic_DNA"/>
</dbReference>
<keyword evidence="2" id="KW-1185">Reference proteome</keyword>
<name>A0A1I1NEQ0_9GAMM</name>
<evidence type="ECO:0000313" key="1">
    <source>
        <dbReference type="EMBL" id="SFC92190.1"/>
    </source>
</evidence>
<reference evidence="1 2" key="1">
    <citation type="submission" date="2016-10" db="EMBL/GenBank/DDBJ databases">
        <authorList>
            <person name="de Groot N.N."/>
        </authorList>
    </citation>
    <scope>NUCLEOTIDE SEQUENCE [LARGE SCALE GENOMIC DNA]</scope>
    <source>
        <strain evidence="1 2">HL3</strain>
    </source>
</reference>